<dbReference type="EMBL" id="CP019646">
    <property type="protein sequence ID" value="AQQ72348.1"/>
    <property type="molecule type" value="Genomic_DNA"/>
</dbReference>
<comment type="similarity">
    <text evidence="2 6">Belongs to the trans-sulfuration enzymes family.</text>
</comment>
<gene>
    <name evidence="7" type="primary">mdeA</name>
    <name evidence="7" type="ORF">SMSP2_02731</name>
</gene>
<proteinExistence type="inferred from homology"/>
<organism evidence="7 8">
    <name type="scientific">Limihaloglobus sulfuriphilus</name>
    <dbReference type="NCBI Taxonomy" id="1851148"/>
    <lineage>
        <taxon>Bacteria</taxon>
        <taxon>Pseudomonadati</taxon>
        <taxon>Planctomycetota</taxon>
        <taxon>Phycisphaerae</taxon>
        <taxon>Sedimentisphaerales</taxon>
        <taxon>Sedimentisphaeraceae</taxon>
        <taxon>Limihaloglobus</taxon>
    </lineage>
</organism>
<accession>A0A1Q2MIK1</accession>
<dbReference type="PIRSF" id="PIRSF001434">
    <property type="entry name" value="CGS"/>
    <property type="match status" value="1"/>
</dbReference>
<keyword evidence="3" id="KW-0808">Transferase</keyword>
<sequence>MTDERKLHVDTLALHAGFDFDPVTNSCAVPIYQTTAYVFNDSQHAADLFELKKFGNIYSRIGNPTCDILEKRVAAMEGGAASVAVSSGMAAISSVILTLCQAGDNIVASNSLYGGTVTLLSQNLVKYGITTTFVEGSDPQNFADAINDKTKIVYIESLANPRNNVLDYDRIAQVAHEKGVALVCDNTVTSPILFNPIEHGADIVVHSCTKLFDGQGCSVGGIVVDSGKFPWDNGRYPAFTKPDPSYHGIVYHEQFKEIAFIVKLRTQTLRDFGMCMSPFNAFQFINGLGTLHLRITKQSENALELAQYLEKHPLVSWVNYPGLKSHPDYKLAKKYFPKGKGAILGFGIKGGIEAGKKFIENVKIAKHLANLLDSRTLVIHPASTTHQQLSEAEQLAGGVTPDFIRVSVGAEHIDDIKADFDSALKASQ</sequence>
<evidence type="ECO:0000256" key="5">
    <source>
        <dbReference type="PIRSR" id="PIRSR001434-2"/>
    </source>
</evidence>
<dbReference type="Pfam" id="PF01053">
    <property type="entry name" value="Cys_Met_Meta_PP"/>
    <property type="match status" value="1"/>
</dbReference>
<dbReference type="InterPro" id="IPR000277">
    <property type="entry name" value="Cys/Met-Metab_PyrdxlP-dep_enz"/>
</dbReference>
<keyword evidence="8" id="KW-1185">Reference proteome</keyword>
<dbReference type="GO" id="GO:0030170">
    <property type="term" value="F:pyridoxal phosphate binding"/>
    <property type="evidence" value="ECO:0007669"/>
    <property type="project" value="InterPro"/>
</dbReference>
<dbReference type="AlphaFoldDB" id="A0A1Q2MIK1"/>
<keyword evidence="7" id="KW-0456">Lyase</keyword>
<dbReference type="STRING" id="1851148.SMSP2_02731"/>
<evidence type="ECO:0000256" key="4">
    <source>
        <dbReference type="ARBA" id="ARBA00022898"/>
    </source>
</evidence>
<dbReference type="GO" id="GO:0004124">
    <property type="term" value="F:cysteine synthase activity"/>
    <property type="evidence" value="ECO:0007669"/>
    <property type="project" value="TreeGrafter"/>
</dbReference>
<dbReference type="OrthoDB" id="9780685at2"/>
<dbReference type="KEGG" id="pbas:SMSP2_02731"/>
<reference evidence="8" key="1">
    <citation type="submission" date="2017-02" db="EMBL/GenBank/DDBJ databases">
        <title>Comparative genomics and description of representatives of a novel lineage of planctomycetes thriving in anoxic sediments.</title>
        <authorList>
            <person name="Spring S."/>
            <person name="Bunk B."/>
            <person name="Sproer C."/>
        </authorList>
    </citation>
    <scope>NUCLEOTIDE SEQUENCE [LARGE SCALE GENOMIC DNA]</scope>
    <source>
        <strain evidence="8">SM-Chi-D1</strain>
    </source>
</reference>
<dbReference type="GO" id="GO:0005737">
    <property type="term" value="C:cytoplasm"/>
    <property type="evidence" value="ECO:0007669"/>
    <property type="project" value="TreeGrafter"/>
</dbReference>
<comment type="cofactor">
    <cofactor evidence="1 6">
        <name>pyridoxal 5'-phosphate</name>
        <dbReference type="ChEBI" id="CHEBI:597326"/>
    </cofactor>
</comment>
<evidence type="ECO:0000313" key="7">
    <source>
        <dbReference type="EMBL" id="AQQ72348.1"/>
    </source>
</evidence>
<dbReference type="Gene3D" id="3.90.1150.10">
    <property type="entry name" value="Aspartate Aminotransferase, domain 1"/>
    <property type="match status" value="1"/>
</dbReference>
<evidence type="ECO:0000256" key="2">
    <source>
        <dbReference type="ARBA" id="ARBA00009077"/>
    </source>
</evidence>
<dbReference type="FunFam" id="3.40.640.10:FF:000035">
    <property type="entry name" value="O-succinylhomoserine sulfhydrylase"/>
    <property type="match status" value="1"/>
</dbReference>
<dbReference type="InterPro" id="IPR006235">
    <property type="entry name" value="OAc-hSer/O-AcSer_sulfhydrylase"/>
</dbReference>
<evidence type="ECO:0000256" key="1">
    <source>
        <dbReference type="ARBA" id="ARBA00001933"/>
    </source>
</evidence>
<dbReference type="Gene3D" id="3.40.640.10">
    <property type="entry name" value="Type I PLP-dependent aspartate aminotransferase-like (Major domain)"/>
    <property type="match status" value="1"/>
</dbReference>
<evidence type="ECO:0000313" key="8">
    <source>
        <dbReference type="Proteomes" id="UP000188181"/>
    </source>
</evidence>
<dbReference type="RefSeq" id="WP_146684550.1">
    <property type="nucleotide sequence ID" value="NZ_CP019646.1"/>
</dbReference>
<dbReference type="GO" id="GO:0019346">
    <property type="term" value="P:transsulfuration"/>
    <property type="evidence" value="ECO:0007669"/>
    <property type="project" value="InterPro"/>
</dbReference>
<dbReference type="PANTHER" id="PTHR43797">
    <property type="entry name" value="HOMOCYSTEINE/CYSTEINE SYNTHASE"/>
    <property type="match status" value="1"/>
</dbReference>
<dbReference type="GO" id="GO:0018826">
    <property type="term" value="F:methionine gamma-lyase activity"/>
    <property type="evidence" value="ECO:0007669"/>
    <property type="project" value="UniProtKB-EC"/>
</dbReference>
<name>A0A1Q2MIK1_9BACT</name>
<dbReference type="GO" id="GO:0003961">
    <property type="term" value="F:O-acetylhomoserine aminocarboxypropyltransferase activity"/>
    <property type="evidence" value="ECO:0007669"/>
    <property type="project" value="TreeGrafter"/>
</dbReference>
<dbReference type="InterPro" id="IPR015421">
    <property type="entry name" value="PyrdxlP-dep_Trfase_major"/>
</dbReference>
<dbReference type="GO" id="GO:0006535">
    <property type="term" value="P:cysteine biosynthetic process from serine"/>
    <property type="evidence" value="ECO:0007669"/>
    <property type="project" value="TreeGrafter"/>
</dbReference>
<dbReference type="NCBIfam" id="TIGR01326">
    <property type="entry name" value="OAH_OAS_sulfhy"/>
    <property type="match status" value="1"/>
</dbReference>
<dbReference type="InterPro" id="IPR015422">
    <property type="entry name" value="PyrdxlP-dep_Trfase_small"/>
</dbReference>
<dbReference type="EC" id="4.4.1.11" evidence="7"/>
<dbReference type="InterPro" id="IPR015424">
    <property type="entry name" value="PyrdxlP-dep_Trfase"/>
</dbReference>
<evidence type="ECO:0000256" key="3">
    <source>
        <dbReference type="ARBA" id="ARBA00022679"/>
    </source>
</evidence>
<evidence type="ECO:0000256" key="6">
    <source>
        <dbReference type="RuleBase" id="RU362118"/>
    </source>
</evidence>
<protein>
    <submittedName>
        <fullName evidence="7">Methionine gamma-lyase</fullName>
        <ecNumber evidence="7">4.4.1.11</ecNumber>
    </submittedName>
</protein>
<dbReference type="Proteomes" id="UP000188181">
    <property type="component" value="Chromosome"/>
</dbReference>
<dbReference type="GO" id="GO:0071269">
    <property type="term" value="P:L-homocysteine biosynthetic process"/>
    <property type="evidence" value="ECO:0007669"/>
    <property type="project" value="TreeGrafter"/>
</dbReference>
<feature type="modified residue" description="N6-(pyridoxal phosphate)lysine" evidence="5">
    <location>
        <position position="210"/>
    </location>
</feature>
<keyword evidence="4 5" id="KW-0663">Pyridoxal phosphate</keyword>
<dbReference type="PANTHER" id="PTHR43797:SF2">
    <property type="entry name" value="HOMOCYSTEINE_CYSTEINE SYNTHASE"/>
    <property type="match status" value="1"/>
</dbReference>
<dbReference type="CDD" id="cd00614">
    <property type="entry name" value="CGS_like"/>
    <property type="match status" value="1"/>
</dbReference>
<dbReference type="SUPFAM" id="SSF53383">
    <property type="entry name" value="PLP-dependent transferases"/>
    <property type="match status" value="1"/>
</dbReference>